<feature type="compositionally biased region" description="Basic residues" evidence="1">
    <location>
        <begin position="57"/>
        <end position="77"/>
    </location>
</feature>
<reference evidence="3" key="1">
    <citation type="submission" date="2016-10" db="EMBL/GenBank/DDBJ databases">
        <authorList>
            <person name="Varghese N."/>
            <person name="Submissions S."/>
        </authorList>
    </citation>
    <scope>NUCLEOTIDE SEQUENCE [LARGE SCALE GENOMIC DNA]</scope>
    <source>
        <strain evidence="3">CGMCC 4.578</strain>
    </source>
</reference>
<name>A0A1H9XWG9_9PSEU</name>
<keyword evidence="3" id="KW-1185">Reference proteome</keyword>
<evidence type="ECO:0000313" key="2">
    <source>
        <dbReference type="EMBL" id="SES50525.1"/>
    </source>
</evidence>
<feature type="compositionally biased region" description="Basic residues" evidence="1">
    <location>
        <begin position="194"/>
        <end position="209"/>
    </location>
</feature>
<organism evidence="2 3">
    <name type="scientific">Lentzea flaviverrucosa</name>
    <dbReference type="NCBI Taxonomy" id="200379"/>
    <lineage>
        <taxon>Bacteria</taxon>
        <taxon>Bacillati</taxon>
        <taxon>Actinomycetota</taxon>
        <taxon>Actinomycetes</taxon>
        <taxon>Pseudonocardiales</taxon>
        <taxon>Pseudonocardiaceae</taxon>
        <taxon>Lentzea</taxon>
    </lineage>
</organism>
<evidence type="ECO:0000313" key="3">
    <source>
        <dbReference type="Proteomes" id="UP000199028"/>
    </source>
</evidence>
<protein>
    <submittedName>
        <fullName evidence="2">Uncharacterized protein</fullName>
    </submittedName>
</protein>
<gene>
    <name evidence="2" type="ORF">SAMN05216195_120156</name>
</gene>
<feature type="compositionally biased region" description="Pro residues" evidence="1">
    <location>
        <begin position="165"/>
        <end position="181"/>
    </location>
</feature>
<accession>A0A1H9XWG9</accession>
<dbReference type="Proteomes" id="UP000199028">
    <property type="component" value="Unassembled WGS sequence"/>
</dbReference>
<sequence length="269" mass="29234">MSGSRADLYEIRMALSCLRREMCAPATFSLFVRTCRLPGIPGGRWTGGQPGVPRGLPLHRRGARVPRPGHRCGRRTAARLAVHRIGPGGPRRQGGVRDRAAAGGDRSTAAGPAGRDRVAEPGDVPDLGGVESRAAGSPQRDARWSTSPPAARMVTKPRWQWHVRPPSPASPAPVVSPPPPGTGSHPPERWRTPTSRRSRTNRRRSRRSPRTSPVRPCSWSTPTTACEEWTERSKWPACCLPPSRSVCAWTRVTCGRCPGRPGNDSTRQA</sequence>
<evidence type="ECO:0000256" key="1">
    <source>
        <dbReference type="SAM" id="MobiDB-lite"/>
    </source>
</evidence>
<feature type="compositionally biased region" description="Low complexity" evidence="1">
    <location>
        <begin position="101"/>
        <end position="111"/>
    </location>
</feature>
<feature type="region of interest" description="Disordered" evidence="1">
    <location>
        <begin position="46"/>
        <end position="221"/>
    </location>
</feature>
<dbReference type="AlphaFoldDB" id="A0A1H9XWG9"/>
<proteinExistence type="predicted"/>
<dbReference type="EMBL" id="FOFT01000020">
    <property type="protein sequence ID" value="SES50525.1"/>
    <property type="molecule type" value="Genomic_DNA"/>
</dbReference>